<dbReference type="InParanoid" id="A0A6P8SBJ3"/>
<protein>
    <submittedName>
        <fullName evidence="2">Protein adenylyltransferase SelO, mitochondrial</fullName>
    </submittedName>
</protein>
<dbReference type="GO" id="GO:0016779">
    <property type="term" value="F:nucleotidyltransferase activity"/>
    <property type="evidence" value="ECO:0007669"/>
    <property type="project" value="UniProtKB-KW"/>
</dbReference>
<evidence type="ECO:0000313" key="2">
    <source>
        <dbReference type="RefSeq" id="XP_033813561.1"/>
    </source>
</evidence>
<name>A0A6P8SBJ3_GEOSA</name>
<dbReference type="PANTHER" id="PTHR12153">
    <property type="entry name" value="SELENOPROTEIN O"/>
    <property type="match status" value="1"/>
</dbReference>
<sequence length="171" mass="19875">MLMLAESNPQLFAMIGSREHIKKELDHTEEYTKLQELTANDLLKRNKERWKEWLQKYSVRLQKERENVVSLEAFNSARMKMMDSNNPKYILRNYIAQNAIEAAENGDFTEVNRVLKFLEKPYQEEESFHELQKDGPTDEVSAVGAACNSENRITLSYSSKPPLWAAELCVT</sequence>
<gene>
    <name evidence="2" type="primary">SELENOO</name>
</gene>
<keyword evidence="1" id="KW-1185">Reference proteome</keyword>
<reference evidence="2" key="1">
    <citation type="submission" date="2025-08" db="UniProtKB">
        <authorList>
            <consortium name="RefSeq"/>
        </authorList>
    </citation>
    <scope>IDENTIFICATION</scope>
</reference>
<keyword evidence="2" id="KW-0808">Transferase</keyword>
<dbReference type="CTD" id="83642"/>
<evidence type="ECO:0000313" key="1">
    <source>
        <dbReference type="Proteomes" id="UP000515159"/>
    </source>
</evidence>
<dbReference type="RefSeq" id="XP_033813561.1">
    <property type="nucleotide sequence ID" value="XM_033957670.1"/>
</dbReference>
<dbReference type="AlphaFoldDB" id="A0A6P8SBJ3"/>
<dbReference type="OrthoDB" id="10254721at2759"/>
<dbReference type="Proteomes" id="UP000515159">
    <property type="component" value="Chromosome 9"/>
</dbReference>
<keyword evidence="2" id="KW-0548">Nucleotidyltransferase</keyword>
<dbReference type="KEGG" id="gsh:117366380"/>
<dbReference type="PANTHER" id="PTHR12153:SF15">
    <property type="entry name" value="PROTEIN ADENYLYLTRANSFERASE SELO, MITOCHONDRIAL"/>
    <property type="match status" value="1"/>
</dbReference>
<accession>A0A6P8SBJ3</accession>
<proteinExistence type="predicted"/>
<dbReference type="GeneID" id="117366380"/>
<organism evidence="1 2">
    <name type="scientific">Geotrypetes seraphini</name>
    <name type="common">Gaboon caecilian</name>
    <name type="synonym">Caecilia seraphini</name>
    <dbReference type="NCBI Taxonomy" id="260995"/>
    <lineage>
        <taxon>Eukaryota</taxon>
        <taxon>Metazoa</taxon>
        <taxon>Chordata</taxon>
        <taxon>Craniata</taxon>
        <taxon>Vertebrata</taxon>
        <taxon>Euteleostomi</taxon>
        <taxon>Amphibia</taxon>
        <taxon>Gymnophiona</taxon>
        <taxon>Geotrypetes</taxon>
    </lineage>
</organism>